<organism evidence="1 2">
    <name type="scientific">Colletotrichum godetiae</name>
    <dbReference type="NCBI Taxonomy" id="1209918"/>
    <lineage>
        <taxon>Eukaryota</taxon>
        <taxon>Fungi</taxon>
        <taxon>Dikarya</taxon>
        <taxon>Ascomycota</taxon>
        <taxon>Pezizomycotina</taxon>
        <taxon>Sordariomycetes</taxon>
        <taxon>Hypocreomycetidae</taxon>
        <taxon>Glomerellales</taxon>
        <taxon>Glomerellaceae</taxon>
        <taxon>Colletotrichum</taxon>
        <taxon>Colletotrichum acutatum species complex</taxon>
    </lineage>
</organism>
<evidence type="ECO:0000313" key="1">
    <source>
        <dbReference type="EMBL" id="KAK1660096.1"/>
    </source>
</evidence>
<sequence length="114" mass="12556">MPSRESLSVSTAYVVILCVRVSKFRRLRAGHLQPGKPQPNSVDRKLTILTSATAPVLNVPIRPFTKALQSSDQALAKDIRRTPAGVLDSLKFKFPSQNFSNSPPQQAQLVVFVK</sequence>
<name>A0AAJ0ABP7_9PEZI</name>
<evidence type="ECO:0000313" key="2">
    <source>
        <dbReference type="Proteomes" id="UP001224890"/>
    </source>
</evidence>
<dbReference type="EMBL" id="JAHMHR010000053">
    <property type="protein sequence ID" value="KAK1660096.1"/>
    <property type="molecule type" value="Genomic_DNA"/>
</dbReference>
<reference evidence="1" key="1">
    <citation type="submission" date="2021-06" db="EMBL/GenBank/DDBJ databases">
        <title>Comparative genomics, transcriptomics and evolutionary studies reveal genomic signatures of adaptation to plant cell wall in hemibiotrophic fungi.</title>
        <authorList>
            <consortium name="DOE Joint Genome Institute"/>
            <person name="Baroncelli R."/>
            <person name="Diaz J.F."/>
            <person name="Benocci T."/>
            <person name="Peng M."/>
            <person name="Battaglia E."/>
            <person name="Haridas S."/>
            <person name="Andreopoulos W."/>
            <person name="Labutti K."/>
            <person name="Pangilinan J."/>
            <person name="Floch G.L."/>
            <person name="Makela M.R."/>
            <person name="Henrissat B."/>
            <person name="Grigoriev I.V."/>
            <person name="Crouch J.A."/>
            <person name="De Vries R.P."/>
            <person name="Sukno S.A."/>
            <person name="Thon M.R."/>
        </authorList>
    </citation>
    <scope>NUCLEOTIDE SEQUENCE</scope>
    <source>
        <strain evidence="1">CBS 193.32</strain>
    </source>
</reference>
<dbReference type="GeneID" id="85457404"/>
<protein>
    <submittedName>
        <fullName evidence="1">Uncharacterized protein</fullName>
    </submittedName>
</protein>
<proteinExistence type="predicted"/>
<comment type="caution">
    <text evidence="1">The sequence shown here is derived from an EMBL/GenBank/DDBJ whole genome shotgun (WGS) entry which is preliminary data.</text>
</comment>
<dbReference type="RefSeq" id="XP_060424860.1">
    <property type="nucleotide sequence ID" value="XM_060572878.1"/>
</dbReference>
<dbReference type="AlphaFoldDB" id="A0AAJ0ABP7"/>
<dbReference type="Proteomes" id="UP001224890">
    <property type="component" value="Unassembled WGS sequence"/>
</dbReference>
<keyword evidence="2" id="KW-1185">Reference proteome</keyword>
<gene>
    <name evidence="1" type="ORF">BDP55DRAFT_636410</name>
</gene>
<accession>A0AAJ0ABP7</accession>